<dbReference type="KEGG" id="nlo:107221403"/>
<dbReference type="PANTHER" id="PTHR20910">
    <property type="entry name" value="AGAP001623-PA"/>
    <property type="match status" value="1"/>
</dbReference>
<sequence>MIMWWFIVLIVHATTVNGLRLAAYVSSGGLHGEIRFEPAAKNAVRIRLALQTTLQYPDQQWLWSVTRFPVDYTLVDGRCDPRHMGETVVDLTEILGPLDMPGNETAVIEVPELSLTGIKGLWGKGLFLQDILSSRVICASITVSDRNEEKLAEARFLGPVAGSIWFRWLGGHPGDNSTDTIIYTDLHHVSKHKTVPQDFTEHQWKIYVTDIFDSEKDNGVDNCNILQTVFDPKNSEPGKSIGDVDSRLGKVKVATDYQKKLKTAYRDPELALLPTDLLGPHRLLYVVIFHPTHDDSFLACAKIRHRRQITAKALINSNGIKGQVTLVQESPFNPTWVNVSLSPVNDLATRLRYATKIASYKIHNLPQQPVGNLVRGENPCLSTDSVFDPLKIHNANTPPAGLGTQDQYAVGDISGKLQGRKEGSYHNIVANSAELSGVYWDTYLPLSGMYSVVHRSLVLHKYNETDNTGVFPWVCGNLMHHLPKNAGQVQIFTAEVVFRYPIVGRIIFRQPKHDSLMDTTVIVENLVHADGSSLNNSAGHRWMVHEHPPGKDYYNWTARCLSAGSPYNPHKVYWDPDHPEWCSGSQVTLCRLGDMSRHDTLQIAGRKKFGPKFTRKLFTDPMLPLTGSPSILGKSLVIYDDHGPVARGERLACSIISAVYRRKAVVKDWFGNNEVTPAKGKLEFIQQTEYDVTDVEVSLEGLAGQMSEYHIHMTPVEIDLEFPCEATTLYGQWNPLKINASQLPPPAEGTADQYEIGDLSGKFGTLDNRKRYNAVYNDSLLPLFGPDSILGRSIVIHKKENNFRWACSTIERGYSPSEARELRAIASFHHPQGFAYGYIRMSQLVYRDNSKSETIIEVNLRHPGKHDRNVTRNHNWAIFVNPVGVDATVKVPATRCVAGGYVWNPYFTQLADPLNEDLYRQECGHDLPLRCHVGDISARIGPIDIGLDRQVFTDPNFPLEGVVTAMGRSIVIMDKNFGSDRFACANIEPDNDIVKYVNIRKPPRFVVAQFIEDVREVMGIPEWMLSVDSRKTKTLHSGGCIQFLMHFKGPISNQLDLDFSKLMSTGKLAAPSLAIPGFVPTKRRKALGYRQCGIRDPNDKSFTLFQFGSAAVQSVPQLIIVLGLCGIAVYGYLM</sequence>
<dbReference type="AlphaFoldDB" id="A0A6J0BMQ8"/>
<evidence type="ECO:0000313" key="5">
    <source>
        <dbReference type="RefSeq" id="XP_015515870.2"/>
    </source>
</evidence>
<feature type="domain" description="Superoxide dismutase copper/zinc binding" evidence="3">
    <location>
        <begin position="679"/>
        <end position="803"/>
    </location>
</feature>
<dbReference type="OrthoDB" id="159229at2759"/>
<dbReference type="InterPro" id="IPR053257">
    <property type="entry name" value="Cu-only_SOD"/>
</dbReference>
<evidence type="ECO:0000256" key="2">
    <source>
        <dbReference type="SAM" id="SignalP"/>
    </source>
</evidence>
<dbReference type="Pfam" id="PF00080">
    <property type="entry name" value="Sod_Cu"/>
    <property type="match status" value="1"/>
</dbReference>
<dbReference type="Proteomes" id="UP000829291">
    <property type="component" value="Chromosome 4"/>
</dbReference>
<reference evidence="5" key="1">
    <citation type="submission" date="2025-08" db="UniProtKB">
        <authorList>
            <consortium name="RefSeq"/>
        </authorList>
    </citation>
    <scope>IDENTIFICATION</scope>
    <source>
        <tissue evidence="5">Thorax and Abdomen</tissue>
    </source>
</reference>
<evidence type="ECO:0000256" key="1">
    <source>
        <dbReference type="SAM" id="Phobius"/>
    </source>
</evidence>
<dbReference type="PANTHER" id="PTHR20910:SF1">
    <property type="entry name" value="SUPEROXIDE DISMUTASE COPPER_ZINC BINDING DOMAIN-CONTAINING PROTEIN"/>
    <property type="match status" value="1"/>
</dbReference>
<dbReference type="RefSeq" id="XP_015515870.2">
    <property type="nucleotide sequence ID" value="XM_015660384.2"/>
</dbReference>
<dbReference type="Gene3D" id="2.60.40.200">
    <property type="entry name" value="Superoxide dismutase, copper/zinc binding domain"/>
    <property type="match status" value="5"/>
</dbReference>
<protein>
    <submittedName>
        <fullName evidence="5">Uncharacterized protein LOC107221403 isoform X1</fullName>
    </submittedName>
</protein>
<accession>A0A6J0BMQ8</accession>
<keyword evidence="2" id="KW-0732">Signal</keyword>
<dbReference type="GeneID" id="107221403"/>
<evidence type="ECO:0000259" key="3">
    <source>
        <dbReference type="Pfam" id="PF00080"/>
    </source>
</evidence>
<gene>
    <name evidence="5" type="primary">LOC107221403</name>
</gene>
<keyword evidence="1" id="KW-0812">Transmembrane</keyword>
<dbReference type="InterPro" id="IPR001424">
    <property type="entry name" value="SOD_Cu_Zn_dom"/>
</dbReference>
<organism evidence="5">
    <name type="scientific">Neodiprion lecontei</name>
    <name type="common">Redheaded pine sawfly</name>
    <dbReference type="NCBI Taxonomy" id="441921"/>
    <lineage>
        <taxon>Eukaryota</taxon>
        <taxon>Metazoa</taxon>
        <taxon>Ecdysozoa</taxon>
        <taxon>Arthropoda</taxon>
        <taxon>Hexapoda</taxon>
        <taxon>Insecta</taxon>
        <taxon>Pterygota</taxon>
        <taxon>Neoptera</taxon>
        <taxon>Endopterygota</taxon>
        <taxon>Hymenoptera</taxon>
        <taxon>Tenthredinoidea</taxon>
        <taxon>Diprionidae</taxon>
        <taxon>Diprioninae</taxon>
        <taxon>Neodiprion</taxon>
    </lineage>
</organism>
<dbReference type="InParanoid" id="A0A6J0BMQ8"/>
<dbReference type="SUPFAM" id="SSF49329">
    <property type="entry name" value="Cu,Zn superoxide dismutase-like"/>
    <property type="match status" value="4"/>
</dbReference>
<feature type="chain" id="PRO_5045271173" evidence="2">
    <location>
        <begin position="19"/>
        <end position="1134"/>
    </location>
</feature>
<proteinExistence type="predicted"/>
<dbReference type="GO" id="GO:0006801">
    <property type="term" value="P:superoxide metabolic process"/>
    <property type="evidence" value="ECO:0007669"/>
    <property type="project" value="InterPro"/>
</dbReference>
<feature type="transmembrane region" description="Helical" evidence="1">
    <location>
        <begin position="1115"/>
        <end position="1133"/>
    </location>
</feature>
<dbReference type="FunCoup" id="A0A6J0BMQ8">
    <property type="interactions" value="7"/>
</dbReference>
<name>A0A6J0BMQ8_NEOLC</name>
<evidence type="ECO:0000313" key="4">
    <source>
        <dbReference type="Proteomes" id="UP000829291"/>
    </source>
</evidence>
<keyword evidence="1" id="KW-1133">Transmembrane helix</keyword>
<dbReference type="GO" id="GO:0046872">
    <property type="term" value="F:metal ion binding"/>
    <property type="evidence" value="ECO:0007669"/>
    <property type="project" value="InterPro"/>
</dbReference>
<keyword evidence="4" id="KW-1185">Reference proteome</keyword>
<feature type="signal peptide" evidence="2">
    <location>
        <begin position="1"/>
        <end position="18"/>
    </location>
</feature>
<dbReference type="InterPro" id="IPR036423">
    <property type="entry name" value="SOD-like_Cu/Zn_dom_sf"/>
</dbReference>
<keyword evidence="1" id="KW-0472">Membrane</keyword>